<keyword evidence="4 7" id="KW-0812">Transmembrane</keyword>
<dbReference type="InterPro" id="IPR017475">
    <property type="entry name" value="EPS_sugar_tfrase"/>
</dbReference>
<comment type="caution">
    <text evidence="9">The sequence shown here is derived from an EMBL/GenBank/DDBJ whole genome shotgun (WGS) entry which is preliminary data.</text>
</comment>
<feature type="transmembrane region" description="Helical" evidence="7">
    <location>
        <begin position="286"/>
        <end position="307"/>
    </location>
</feature>
<keyword evidence="6 7" id="KW-0472">Membrane</keyword>
<feature type="transmembrane region" description="Helical" evidence="7">
    <location>
        <begin position="42"/>
        <end position="60"/>
    </location>
</feature>
<feature type="domain" description="Bacterial sugar transferase" evidence="8">
    <location>
        <begin position="281"/>
        <end position="468"/>
    </location>
</feature>
<protein>
    <submittedName>
        <fullName evidence="9">Polyprenyl glycosylphosphotransferase</fullName>
    </submittedName>
</protein>
<reference evidence="9 10" key="1">
    <citation type="submission" date="2014-09" db="EMBL/GenBank/DDBJ databases">
        <title>Genome sequence of Sinomonas sp. MUSC 117.</title>
        <authorList>
            <person name="Lee L.-H."/>
        </authorList>
    </citation>
    <scope>NUCLEOTIDE SEQUENCE [LARGE SCALE GENOMIC DNA]</scope>
    <source>
        <strain evidence="9 10">MUSC 117</strain>
    </source>
</reference>
<dbReference type="GO" id="GO:0016020">
    <property type="term" value="C:membrane"/>
    <property type="evidence" value="ECO:0007669"/>
    <property type="project" value="UniProtKB-SubCell"/>
</dbReference>
<dbReference type="EMBL" id="JTDL01000109">
    <property type="protein sequence ID" value="KHL02967.1"/>
    <property type="molecule type" value="Genomic_DNA"/>
</dbReference>
<evidence type="ECO:0000256" key="3">
    <source>
        <dbReference type="ARBA" id="ARBA00022679"/>
    </source>
</evidence>
<dbReference type="STRING" id="1338436.LK10_11065"/>
<keyword evidence="5 7" id="KW-1133">Transmembrane helix</keyword>
<evidence type="ECO:0000259" key="8">
    <source>
        <dbReference type="Pfam" id="PF02397"/>
    </source>
</evidence>
<evidence type="ECO:0000313" key="10">
    <source>
        <dbReference type="Proteomes" id="UP000030982"/>
    </source>
</evidence>
<comment type="similarity">
    <text evidence="2">Belongs to the bacterial sugar transferase family.</text>
</comment>
<dbReference type="PANTHER" id="PTHR30576:SF10">
    <property type="entry name" value="SLL5057 PROTEIN"/>
    <property type="match status" value="1"/>
</dbReference>
<dbReference type="Proteomes" id="UP000030982">
    <property type="component" value="Unassembled WGS sequence"/>
</dbReference>
<keyword evidence="10" id="KW-1185">Reference proteome</keyword>
<dbReference type="PANTHER" id="PTHR30576">
    <property type="entry name" value="COLANIC BIOSYNTHESIS UDP-GLUCOSE LIPID CARRIER TRANSFERASE"/>
    <property type="match status" value="1"/>
</dbReference>
<feature type="transmembrane region" description="Helical" evidence="7">
    <location>
        <begin position="81"/>
        <end position="100"/>
    </location>
</feature>
<dbReference type="GO" id="GO:0016780">
    <property type="term" value="F:phosphotransferase activity, for other substituted phosphate groups"/>
    <property type="evidence" value="ECO:0007669"/>
    <property type="project" value="TreeGrafter"/>
</dbReference>
<evidence type="ECO:0000256" key="1">
    <source>
        <dbReference type="ARBA" id="ARBA00004141"/>
    </source>
</evidence>
<evidence type="ECO:0000256" key="7">
    <source>
        <dbReference type="SAM" id="Phobius"/>
    </source>
</evidence>
<keyword evidence="3 9" id="KW-0808">Transferase</keyword>
<gene>
    <name evidence="9" type="ORF">LK10_11065</name>
</gene>
<comment type="subcellular location">
    <subcellularLocation>
        <location evidence="1">Membrane</location>
        <topology evidence="1">Multi-pass membrane protein</topology>
    </subcellularLocation>
</comment>
<accession>A0A0B2AHG3</accession>
<name>A0A0B2AHG3_9MICC</name>
<dbReference type="AlphaFoldDB" id="A0A0B2AHG3"/>
<dbReference type="Pfam" id="PF02397">
    <property type="entry name" value="Bac_transf"/>
    <property type="match status" value="1"/>
</dbReference>
<evidence type="ECO:0000256" key="5">
    <source>
        <dbReference type="ARBA" id="ARBA00022989"/>
    </source>
</evidence>
<sequence length="474" mass="52125">MASAQTRMLIIDLLCITWATVGAQIARFGSNDQSLDIGGNQRAPYTLISVLLIVTWWIVLGAGGTREERLLGYGPEEYRRVITSTLWLFGAVAIVSYVFQLDTARGYVAIALPLGIISLLAGRWIVRATLVASRHQGQGLQRVLLIGGPHTTRHLHRQLSMHPEAGYLPVAAHMPEHSALESIETESGFLPVVGHGKGVDEVLEAIDACDATAVAITAGAAFDPMVLRQLGWQLAARNIGMIMAPALTDVAGPRIRTQPVAGLPLIHVTTPRLEGSKRFIKRSFDILTSAVLLLLLAVPMVLVALLVRIDSKGPAIFRQKRVGRAGIPFEMYKFRSMVLDAEARLEALQLHNEGAGLLFKMKEDPRITRLGKVIRKHSIDELPQLLNVLRGEMSLVGPRPPLPTEVVGYDDFAHRRLLVKPGITGLWQVSGRSNLSWEDALRLDLYYVENWSLTQDLLILARTIRAVTNRVGAY</sequence>
<evidence type="ECO:0000256" key="4">
    <source>
        <dbReference type="ARBA" id="ARBA00022692"/>
    </source>
</evidence>
<evidence type="ECO:0000256" key="6">
    <source>
        <dbReference type="ARBA" id="ARBA00023136"/>
    </source>
</evidence>
<evidence type="ECO:0000256" key="2">
    <source>
        <dbReference type="ARBA" id="ARBA00006464"/>
    </source>
</evidence>
<feature type="transmembrane region" description="Helical" evidence="7">
    <location>
        <begin position="106"/>
        <end position="126"/>
    </location>
</feature>
<dbReference type="InterPro" id="IPR003362">
    <property type="entry name" value="Bact_transf"/>
</dbReference>
<organism evidence="9 10">
    <name type="scientific">Sinomonas humi</name>
    <dbReference type="NCBI Taxonomy" id="1338436"/>
    <lineage>
        <taxon>Bacteria</taxon>
        <taxon>Bacillati</taxon>
        <taxon>Actinomycetota</taxon>
        <taxon>Actinomycetes</taxon>
        <taxon>Micrococcales</taxon>
        <taxon>Micrococcaceae</taxon>
        <taxon>Sinomonas</taxon>
    </lineage>
</organism>
<proteinExistence type="inferred from homology"/>
<dbReference type="NCBIfam" id="TIGR03025">
    <property type="entry name" value="EPS_sugtrans"/>
    <property type="match status" value="1"/>
</dbReference>
<evidence type="ECO:0000313" key="9">
    <source>
        <dbReference type="EMBL" id="KHL02967.1"/>
    </source>
</evidence>